<dbReference type="AlphaFoldDB" id="H6RE47"/>
<dbReference type="PANTHER" id="PTHR35008">
    <property type="entry name" value="BLL4482 PROTEIN-RELATED"/>
    <property type="match status" value="1"/>
</dbReference>
<reference evidence="6" key="2">
    <citation type="submission" date="2012-02" db="EMBL/GenBank/DDBJ databases">
        <authorList>
            <person name="Genoscope - CEA"/>
        </authorList>
    </citation>
    <scope>NUCLEOTIDE SEQUENCE</scope>
</reference>
<proteinExistence type="predicted"/>
<evidence type="ECO:0000259" key="5">
    <source>
        <dbReference type="PROSITE" id="PS51007"/>
    </source>
</evidence>
<keyword evidence="3 4" id="KW-0408">Iron</keyword>
<organism evidence="6">
    <name type="scientific">uncultured Flavobacteriia bacterium</name>
    <dbReference type="NCBI Taxonomy" id="212695"/>
    <lineage>
        <taxon>Bacteria</taxon>
        <taxon>Pseudomonadati</taxon>
        <taxon>Bacteroidota</taxon>
        <taxon>Flavobacteriia</taxon>
        <taxon>environmental samples</taxon>
    </lineage>
</organism>
<evidence type="ECO:0000256" key="4">
    <source>
        <dbReference type="PROSITE-ProRule" id="PRU00433"/>
    </source>
</evidence>
<name>H6RE47_9BACT</name>
<protein>
    <submittedName>
        <fullName evidence="6">Anaerobically induced outer membrane transmembrane protein</fullName>
    </submittedName>
</protein>
<dbReference type="EMBL" id="FO117576">
    <property type="protein sequence ID" value="CCF99308.1"/>
    <property type="molecule type" value="Genomic_DNA"/>
</dbReference>
<evidence type="ECO:0000313" key="6">
    <source>
        <dbReference type="EMBL" id="CCF99308.1"/>
    </source>
</evidence>
<dbReference type="SUPFAM" id="SSF46626">
    <property type="entry name" value="Cytochrome c"/>
    <property type="match status" value="1"/>
</dbReference>
<dbReference type="GO" id="GO:0046872">
    <property type="term" value="F:metal ion binding"/>
    <property type="evidence" value="ECO:0007669"/>
    <property type="project" value="UniProtKB-KW"/>
</dbReference>
<dbReference type="GO" id="GO:0009055">
    <property type="term" value="F:electron transfer activity"/>
    <property type="evidence" value="ECO:0007669"/>
    <property type="project" value="InterPro"/>
</dbReference>
<dbReference type="Pfam" id="PF00034">
    <property type="entry name" value="Cytochrom_C"/>
    <property type="match status" value="1"/>
</dbReference>
<evidence type="ECO:0000256" key="2">
    <source>
        <dbReference type="ARBA" id="ARBA00022723"/>
    </source>
</evidence>
<reference evidence="6" key="1">
    <citation type="journal article" date="2012" name="Environ. Microbiol.">
        <title>Genomic content of uncultured Bacteroidetes from contrasting oceanic provinces in the North Atlantic Ocean.</title>
        <authorList>
            <person name="Gomez-Pereira P.R."/>
            <person name="Schuler M."/>
            <person name="Fuchs B.M."/>
            <person name="Bennke C."/>
            <person name="Teeling H."/>
            <person name="Waldmann J."/>
            <person name="Richter M."/>
            <person name="Barbe V."/>
            <person name="Bataille E."/>
            <person name="Glockner F.O."/>
            <person name="Amann R."/>
        </authorList>
    </citation>
    <scope>NUCLEOTIDE SEQUENCE</scope>
</reference>
<evidence type="ECO:0000256" key="3">
    <source>
        <dbReference type="ARBA" id="ARBA00023004"/>
    </source>
</evidence>
<feature type="domain" description="Cytochrome c" evidence="5">
    <location>
        <begin position="26"/>
        <end position="114"/>
    </location>
</feature>
<dbReference type="GO" id="GO:0020037">
    <property type="term" value="F:heme binding"/>
    <property type="evidence" value="ECO:0007669"/>
    <property type="project" value="InterPro"/>
</dbReference>
<keyword evidence="6" id="KW-0812">Transmembrane</keyword>
<keyword evidence="6" id="KW-0472">Membrane</keyword>
<keyword evidence="2 4" id="KW-0479">Metal-binding</keyword>
<evidence type="ECO:0000256" key="1">
    <source>
        <dbReference type="ARBA" id="ARBA00022617"/>
    </source>
</evidence>
<dbReference type="InterPro" id="IPR051459">
    <property type="entry name" value="Cytochrome_c-type_DH"/>
</dbReference>
<sequence>MKIILASYIVLMMGMSGFSQNTKLEESKKRGSEIYADFCINCHMPNGEGVKGEFPPLAKSDFLIKNRTKSIKALKYGLKGEIIVNGVKYNGFMAPLGLSEDEVADVMNYITNSWGNKNKKMITEQEVAKVAKK</sequence>
<dbReference type="Gene3D" id="1.10.760.10">
    <property type="entry name" value="Cytochrome c-like domain"/>
    <property type="match status" value="1"/>
</dbReference>
<keyword evidence="1 4" id="KW-0349">Heme</keyword>
<dbReference type="PANTHER" id="PTHR35008:SF8">
    <property type="entry name" value="ALCOHOL DEHYDROGENASE CYTOCHROME C SUBUNIT"/>
    <property type="match status" value="1"/>
</dbReference>
<dbReference type="InterPro" id="IPR036909">
    <property type="entry name" value="Cyt_c-like_dom_sf"/>
</dbReference>
<dbReference type="PROSITE" id="PS51007">
    <property type="entry name" value="CYTC"/>
    <property type="match status" value="1"/>
</dbReference>
<accession>H6RE47</accession>
<gene>
    <name evidence="6" type="ORF">VIS_S3BAA50002</name>
</gene>
<dbReference type="InterPro" id="IPR009056">
    <property type="entry name" value="Cyt_c-like_dom"/>
</dbReference>